<name>A0A5C6C4T2_9BACT</name>
<dbReference type="Proteomes" id="UP000319908">
    <property type="component" value="Unassembled WGS sequence"/>
</dbReference>
<dbReference type="EMBL" id="SJPU01000001">
    <property type="protein sequence ID" value="TWU19563.1"/>
    <property type="molecule type" value="Genomic_DNA"/>
</dbReference>
<comment type="caution">
    <text evidence="1">The sequence shown here is derived from an EMBL/GenBank/DDBJ whole genome shotgun (WGS) entry which is preliminary data.</text>
</comment>
<organism evidence="1 2">
    <name type="scientific">Allorhodopirellula heiligendammensis</name>
    <dbReference type="NCBI Taxonomy" id="2714739"/>
    <lineage>
        <taxon>Bacteria</taxon>
        <taxon>Pseudomonadati</taxon>
        <taxon>Planctomycetota</taxon>
        <taxon>Planctomycetia</taxon>
        <taxon>Pirellulales</taxon>
        <taxon>Pirellulaceae</taxon>
        <taxon>Allorhodopirellula</taxon>
    </lineage>
</organism>
<sequence length="151" mass="16138">MTPDTGLTATAVFAIHEDDGGGTFIAKFTQIGELQRTVDALETSHLATEDEKSFVPGDLVEPGEVEHEYFWNGAEIAPDARVRATLTVTMPMSPDQSAPASWVASGFFTMRLIPAAQLNTLMKGKTKFKLDGVPTAEGGTKFTFTPATLAS</sequence>
<accession>A0A5C6C4T2</accession>
<protein>
    <recommendedName>
        <fullName evidence="3">Phage major tail protein 2</fullName>
    </recommendedName>
</protein>
<dbReference type="RefSeq" id="WP_146406346.1">
    <property type="nucleotide sequence ID" value="NZ_SJPU01000001.1"/>
</dbReference>
<gene>
    <name evidence="1" type="ORF">Poly21_17370</name>
</gene>
<reference evidence="1 2" key="1">
    <citation type="journal article" date="2020" name="Antonie Van Leeuwenhoek">
        <title>Rhodopirellula heiligendammensis sp. nov., Rhodopirellula pilleata sp. nov., and Rhodopirellula solitaria sp. nov. isolated from natural or artificial marine surfaces in Northern Germany and California, USA, and emended description of the genus Rhodopirellula.</title>
        <authorList>
            <person name="Kallscheuer N."/>
            <person name="Wiegand S."/>
            <person name="Jogler M."/>
            <person name="Boedeker C."/>
            <person name="Peeters S.H."/>
            <person name="Rast P."/>
            <person name="Heuer A."/>
            <person name="Jetten M.S.M."/>
            <person name="Rohde M."/>
            <person name="Jogler C."/>
        </authorList>
    </citation>
    <scope>NUCLEOTIDE SEQUENCE [LARGE SCALE GENOMIC DNA]</scope>
    <source>
        <strain evidence="1 2">Poly21</strain>
    </source>
</reference>
<evidence type="ECO:0000313" key="1">
    <source>
        <dbReference type="EMBL" id="TWU19563.1"/>
    </source>
</evidence>
<dbReference type="OrthoDB" id="9827656at2"/>
<evidence type="ECO:0000313" key="2">
    <source>
        <dbReference type="Proteomes" id="UP000319908"/>
    </source>
</evidence>
<keyword evidence="2" id="KW-1185">Reference proteome</keyword>
<proteinExistence type="predicted"/>
<evidence type="ECO:0008006" key="3">
    <source>
        <dbReference type="Google" id="ProtNLM"/>
    </source>
</evidence>
<dbReference type="AlphaFoldDB" id="A0A5C6C4T2"/>